<evidence type="ECO:0008006" key="4">
    <source>
        <dbReference type="Google" id="ProtNLM"/>
    </source>
</evidence>
<name>M4NHJ6_9GAMM</name>
<feature type="transmembrane region" description="Helical" evidence="1">
    <location>
        <begin position="12"/>
        <end position="33"/>
    </location>
</feature>
<proteinExistence type="predicted"/>
<feature type="transmembrane region" description="Helical" evidence="1">
    <location>
        <begin position="148"/>
        <end position="166"/>
    </location>
</feature>
<dbReference type="HOGENOM" id="CLU_1174689_0_0_6"/>
<keyword evidence="1" id="KW-0812">Transmembrane</keyword>
<keyword evidence="1" id="KW-1133">Transmembrane helix</keyword>
<organism evidence="2 3">
    <name type="scientific">Rhodanobacter denitrificans</name>
    <dbReference type="NCBI Taxonomy" id="666685"/>
    <lineage>
        <taxon>Bacteria</taxon>
        <taxon>Pseudomonadati</taxon>
        <taxon>Pseudomonadota</taxon>
        <taxon>Gammaproteobacteria</taxon>
        <taxon>Lysobacterales</taxon>
        <taxon>Rhodanobacteraceae</taxon>
        <taxon>Rhodanobacter</taxon>
    </lineage>
</organism>
<sequence precursor="true">MKAAKQPAPLAGQLIIAAFFMALLLPFIGSRFINSQIEKEQRLEMSLYGDDQGTYVNARADGWFRLWAIQSGLMNRAIHSTDAKTAPPAAAVAGAPGAIVIHDSAGRFGTISPQAGGSSPSSARRIWYWWVTAAFALCYFALLRLSTLLYWIPMLIPLCMAIMTTGNTVRRLKWHSFGGVNPFRYRAGIRLANWMAGIGVGMLFMPGALPPVTVPACVLLTFAGMAMAMANRQKPS</sequence>
<dbReference type="KEGG" id="rhd:R2APBS1_2000"/>
<dbReference type="GeneID" id="72428733"/>
<dbReference type="RefSeq" id="WP_015447848.1">
    <property type="nucleotide sequence ID" value="NC_020541.1"/>
</dbReference>
<dbReference type="InterPro" id="IPR022266">
    <property type="entry name" value="DtrJ-like"/>
</dbReference>
<keyword evidence="1" id="KW-0472">Membrane</keyword>
<dbReference type="Proteomes" id="UP000011859">
    <property type="component" value="Chromosome"/>
</dbReference>
<evidence type="ECO:0000313" key="3">
    <source>
        <dbReference type="Proteomes" id="UP000011859"/>
    </source>
</evidence>
<evidence type="ECO:0000256" key="1">
    <source>
        <dbReference type="SAM" id="Phobius"/>
    </source>
</evidence>
<feature type="transmembrane region" description="Helical" evidence="1">
    <location>
        <begin position="212"/>
        <end position="230"/>
    </location>
</feature>
<protein>
    <recommendedName>
        <fullName evidence="4">DUF4400 domain-containing protein</fullName>
    </recommendedName>
</protein>
<dbReference type="Pfam" id="PF14348">
    <property type="entry name" value="DtrJ-like"/>
    <property type="match status" value="1"/>
</dbReference>
<feature type="transmembrane region" description="Helical" evidence="1">
    <location>
        <begin position="126"/>
        <end position="142"/>
    </location>
</feature>
<feature type="transmembrane region" description="Helical" evidence="1">
    <location>
        <begin position="187"/>
        <end position="206"/>
    </location>
</feature>
<accession>M4NHJ6</accession>
<evidence type="ECO:0000313" key="2">
    <source>
        <dbReference type="EMBL" id="AGG89123.1"/>
    </source>
</evidence>
<keyword evidence="3" id="KW-1185">Reference proteome</keyword>
<dbReference type="OrthoDB" id="9811006at2"/>
<reference evidence="2 3" key="1">
    <citation type="submission" date="2012-04" db="EMBL/GenBank/DDBJ databases">
        <title>Complete genome of Rhodanobacter sp. 2APBS1.</title>
        <authorList>
            <consortium name="US DOE Joint Genome Institute"/>
            <person name="Huntemann M."/>
            <person name="Wei C.-L."/>
            <person name="Han J."/>
            <person name="Detter J.C."/>
            <person name="Han C."/>
            <person name="Tapia R."/>
            <person name="Munk A.C.C."/>
            <person name="Chen A."/>
            <person name="Krypides N."/>
            <person name="Mavromatis K."/>
            <person name="Markowitz V."/>
            <person name="Szeto E."/>
            <person name="Ivanova N."/>
            <person name="Mikhailova N."/>
            <person name="Ovchinnikova G."/>
            <person name="Pagani I."/>
            <person name="Pati A."/>
            <person name="Goodwin L."/>
            <person name="Peters L."/>
            <person name="Pitluck S."/>
            <person name="Woyke T."/>
            <person name="Prakash O."/>
            <person name="Elkins J."/>
            <person name="Brown S."/>
            <person name="Palumbo A."/>
            <person name="Hemme C."/>
            <person name="Zhou J."/>
            <person name="Watson D."/>
            <person name="Jardine P."/>
            <person name="Kostka J."/>
            <person name="Green S."/>
        </authorList>
    </citation>
    <scope>NUCLEOTIDE SEQUENCE [LARGE SCALE GENOMIC DNA]</scope>
    <source>
        <strain evidence="2 3">2APBS1</strain>
    </source>
</reference>
<gene>
    <name evidence="2" type="ORF">R2APBS1_2000</name>
</gene>
<dbReference type="EMBL" id="CP003470">
    <property type="protein sequence ID" value="AGG89123.1"/>
    <property type="molecule type" value="Genomic_DNA"/>
</dbReference>
<dbReference type="AlphaFoldDB" id="M4NHJ6"/>
<dbReference type="STRING" id="666685.R2APBS1_2000"/>